<evidence type="ECO:0000259" key="9">
    <source>
        <dbReference type="Pfam" id="PF00151"/>
    </source>
</evidence>
<sequence length="496" mass="53991">METSIFTYLVICALSAAFSRGQHVVHSHNGCHGVYYDTLGCFPRTSPYNNTAQLPQTPHFVDTTFHLYTRSNPHHPQTLSTRDGSGDMGGSHLDTTLPIKVLVHGFLQNDHSPWIVELTHALLDHDNVNVITVDWGSGAGFPYTQAAANTRVAGAELARLISLLGEQKGVSARNIHMVGHSLGAHVAGNAGRILRGSLGRISGLDPADPNFSHQPTEVRLDPTDARWVDVIHTDGSPYTTYSGYGSLQAMGHIDFYPNGGKDQPGCHSDTSVYSFVKDAYRQGMTNAEDNMACSHDRSTLLFIQSVTSPCPFTAYPCASDDDFRAGRCMRCGNRPCPSMGYGADLYKRSGAFYLHTQSQAPFCGYHYLVKVTLATDMPETASGLFHVQVTGDHGHTSPMLLHTGALTPGQVVSAVMLAPEEIGHVTSVTLTLTENASYFGWMFNPSNVKVKGVMVEQIDRRHMLYFCPTQLEDTMQAGQPLELSGGTRNPGPCFRP</sequence>
<dbReference type="GO" id="GO:0016042">
    <property type="term" value="P:lipid catabolic process"/>
    <property type="evidence" value="ECO:0007669"/>
    <property type="project" value="TreeGrafter"/>
</dbReference>
<dbReference type="PRINTS" id="PR00823">
    <property type="entry name" value="PANCLIPASE"/>
</dbReference>
<keyword evidence="4" id="KW-1015">Disulfide bond</keyword>
<dbReference type="PRINTS" id="PR00821">
    <property type="entry name" value="TAGLIPASE"/>
</dbReference>
<feature type="active site" description="Nucleophile" evidence="5">
    <location>
        <position position="181"/>
    </location>
</feature>
<evidence type="ECO:0000256" key="3">
    <source>
        <dbReference type="ARBA" id="ARBA00022525"/>
    </source>
</evidence>
<dbReference type="InterPro" id="IPR016272">
    <property type="entry name" value="Lipase_LIPH"/>
</dbReference>
<feature type="active site" description="Charge relay system" evidence="5">
    <location>
        <position position="295"/>
    </location>
</feature>
<evidence type="ECO:0000256" key="1">
    <source>
        <dbReference type="ARBA" id="ARBA00004613"/>
    </source>
</evidence>
<dbReference type="InterPro" id="IPR033906">
    <property type="entry name" value="Lipase_N"/>
</dbReference>
<dbReference type="SUPFAM" id="SSF49723">
    <property type="entry name" value="Lipase/lipooxygenase domain (PLAT/LH2 domain)"/>
    <property type="match status" value="1"/>
</dbReference>
<evidence type="ECO:0000256" key="8">
    <source>
        <dbReference type="SAM" id="SignalP"/>
    </source>
</evidence>
<dbReference type="SUPFAM" id="SSF53474">
    <property type="entry name" value="alpha/beta-Hydrolases"/>
    <property type="match status" value="1"/>
</dbReference>
<dbReference type="GO" id="GO:0005615">
    <property type="term" value="C:extracellular space"/>
    <property type="evidence" value="ECO:0007669"/>
    <property type="project" value="TreeGrafter"/>
</dbReference>
<feature type="binding site" evidence="6">
    <location>
        <position position="224"/>
    </location>
    <ligand>
        <name>Ca(2+)</name>
        <dbReference type="ChEBI" id="CHEBI:29108"/>
    </ligand>
</feature>
<keyword evidence="8" id="KW-0732">Signal</keyword>
<evidence type="ECO:0000256" key="7">
    <source>
        <dbReference type="RuleBase" id="RU004262"/>
    </source>
</evidence>
<evidence type="ECO:0000313" key="11">
    <source>
        <dbReference type="Proteomes" id="UP001374579"/>
    </source>
</evidence>
<comment type="caution">
    <text evidence="10">The sequence shown here is derived from an EMBL/GenBank/DDBJ whole genome shotgun (WGS) entry which is preliminary data.</text>
</comment>
<comment type="subcellular location">
    <subcellularLocation>
        <location evidence="1">Secreted</location>
    </subcellularLocation>
</comment>
<dbReference type="InterPro" id="IPR002331">
    <property type="entry name" value="Lipase_panc"/>
</dbReference>
<dbReference type="GO" id="GO:0004806">
    <property type="term" value="F:triacylglycerol lipase activity"/>
    <property type="evidence" value="ECO:0007669"/>
    <property type="project" value="InterPro"/>
</dbReference>
<dbReference type="InterPro" id="IPR036392">
    <property type="entry name" value="PLAT/LH2_dom_sf"/>
</dbReference>
<gene>
    <name evidence="10" type="ORF">V1264_023057</name>
</gene>
<feature type="chain" id="PRO_5042826502" description="Lipase domain-containing protein" evidence="8">
    <location>
        <begin position="22"/>
        <end position="496"/>
    </location>
</feature>
<feature type="signal peptide" evidence="8">
    <location>
        <begin position="1"/>
        <end position="21"/>
    </location>
</feature>
<dbReference type="Pfam" id="PF00151">
    <property type="entry name" value="Lipase"/>
    <property type="match status" value="1"/>
</dbReference>
<dbReference type="CDD" id="cd00707">
    <property type="entry name" value="Pancreat_lipase_like"/>
    <property type="match status" value="1"/>
</dbReference>
<dbReference type="FunFam" id="3.40.50.1820:FF:000033">
    <property type="entry name" value="Pancreatic triacylglycerol lipase"/>
    <property type="match status" value="1"/>
</dbReference>
<keyword evidence="11" id="KW-1185">Reference proteome</keyword>
<dbReference type="EMBL" id="JBAMIC010000011">
    <property type="protein sequence ID" value="KAK7100049.1"/>
    <property type="molecule type" value="Genomic_DNA"/>
</dbReference>
<dbReference type="InterPro" id="IPR029058">
    <property type="entry name" value="AB_hydrolase_fold"/>
</dbReference>
<reference evidence="10 11" key="1">
    <citation type="submission" date="2024-02" db="EMBL/GenBank/DDBJ databases">
        <title>Chromosome-scale genome assembly of the rough periwinkle Littorina saxatilis.</title>
        <authorList>
            <person name="De Jode A."/>
            <person name="Faria R."/>
            <person name="Formenti G."/>
            <person name="Sims Y."/>
            <person name="Smith T.P."/>
            <person name="Tracey A."/>
            <person name="Wood J.M.D."/>
            <person name="Zagrodzka Z.B."/>
            <person name="Johannesson K."/>
            <person name="Butlin R.K."/>
            <person name="Leder E.H."/>
        </authorList>
    </citation>
    <scope>NUCLEOTIDE SEQUENCE [LARGE SCALE GENOMIC DNA]</scope>
    <source>
        <strain evidence="10">Snail1</strain>
        <tissue evidence="10">Muscle</tissue>
    </source>
</reference>
<proteinExistence type="inferred from homology"/>
<feature type="binding site" evidence="6">
    <location>
        <position position="219"/>
    </location>
    <ligand>
        <name>Ca(2+)</name>
        <dbReference type="ChEBI" id="CHEBI:29108"/>
    </ligand>
</feature>
<name>A0AAN9B7D5_9CAEN</name>
<dbReference type="InterPro" id="IPR000734">
    <property type="entry name" value="TAG_lipase"/>
</dbReference>
<dbReference type="PIRSF" id="PIRSF000865">
    <property type="entry name" value="Lipoprotein_lipase_LIPH"/>
    <property type="match status" value="1"/>
</dbReference>
<dbReference type="Gene3D" id="3.40.50.1820">
    <property type="entry name" value="alpha/beta hydrolase"/>
    <property type="match status" value="1"/>
</dbReference>
<evidence type="ECO:0000256" key="2">
    <source>
        <dbReference type="ARBA" id="ARBA00010701"/>
    </source>
</evidence>
<comment type="similarity">
    <text evidence="2 7">Belongs to the AB hydrolase superfamily. Lipase family.</text>
</comment>
<dbReference type="AlphaFoldDB" id="A0AAN9B7D5"/>
<evidence type="ECO:0000256" key="5">
    <source>
        <dbReference type="PIRSR" id="PIRSR000865-1"/>
    </source>
</evidence>
<evidence type="ECO:0000256" key="6">
    <source>
        <dbReference type="PIRSR" id="PIRSR000865-2"/>
    </source>
</evidence>
<feature type="binding site" evidence="6">
    <location>
        <position position="221"/>
    </location>
    <ligand>
        <name>Ca(2+)</name>
        <dbReference type="ChEBI" id="CHEBI:29108"/>
    </ligand>
</feature>
<feature type="domain" description="Lipase" evidence="9">
    <location>
        <begin position="35"/>
        <end position="362"/>
    </location>
</feature>
<evidence type="ECO:0000256" key="4">
    <source>
        <dbReference type="ARBA" id="ARBA00023157"/>
    </source>
</evidence>
<dbReference type="InterPro" id="IPR013818">
    <property type="entry name" value="Lipase"/>
</dbReference>
<evidence type="ECO:0000313" key="10">
    <source>
        <dbReference type="EMBL" id="KAK7100049.1"/>
    </source>
</evidence>
<protein>
    <recommendedName>
        <fullName evidence="9">Lipase domain-containing protein</fullName>
    </recommendedName>
</protein>
<dbReference type="PANTHER" id="PTHR11610">
    <property type="entry name" value="LIPASE"/>
    <property type="match status" value="1"/>
</dbReference>
<dbReference type="Proteomes" id="UP001374579">
    <property type="component" value="Unassembled WGS sequence"/>
</dbReference>
<keyword evidence="3" id="KW-0964">Secreted</keyword>
<keyword evidence="6" id="KW-0479">Metal-binding</keyword>
<feature type="active site" description="Charge relay system" evidence="5">
    <location>
        <position position="205"/>
    </location>
</feature>
<dbReference type="GO" id="GO:0046872">
    <property type="term" value="F:metal ion binding"/>
    <property type="evidence" value="ECO:0007669"/>
    <property type="project" value="UniProtKB-KW"/>
</dbReference>
<dbReference type="Gene3D" id="2.60.60.20">
    <property type="entry name" value="PLAT/LH2 domain"/>
    <property type="match status" value="1"/>
</dbReference>
<accession>A0AAN9B7D5</accession>
<organism evidence="10 11">
    <name type="scientific">Littorina saxatilis</name>
    <dbReference type="NCBI Taxonomy" id="31220"/>
    <lineage>
        <taxon>Eukaryota</taxon>
        <taxon>Metazoa</taxon>
        <taxon>Spiralia</taxon>
        <taxon>Lophotrochozoa</taxon>
        <taxon>Mollusca</taxon>
        <taxon>Gastropoda</taxon>
        <taxon>Caenogastropoda</taxon>
        <taxon>Littorinimorpha</taxon>
        <taxon>Littorinoidea</taxon>
        <taxon>Littorinidae</taxon>
        <taxon>Littorina</taxon>
    </lineage>
</organism>
<keyword evidence="6" id="KW-0106">Calcium</keyword>